<gene>
    <name evidence="2" type="ORF">ACGLYG10_1392</name>
</gene>
<dbReference type="Proteomes" id="UP000184291">
    <property type="component" value="Unassembled WGS sequence"/>
</dbReference>
<dbReference type="EMBL" id="FQTT01000010">
    <property type="protein sequence ID" value="SHE25177.1"/>
    <property type="molecule type" value="Genomic_DNA"/>
</dbReference>
<dbReference type="AlphaFoldDB" id="A0A1M4RZM3"/>
<evidence type="ECO:0000313" key="2">
    <source>
        <dbReference type="EMBL" id="SHE25177.1"/>
    </source>
</evidence>
<feature type="compositionally biased region" description="Low complexity" evidence="1">
    <location>
        <begin position="248"/>
        <end position="260"/>
    </location>
</feature>
<sequence>MNRITVVDPGGVLHDRGGRFNDLRDVLRPWGAFYDHPRVVERTPRSYFVLCGPDPCALFGLFRFGGCGAGAGVGGWRGRSTRWVVLRALARWVRTLQERAPGPNPRDYADQAPDPGVMTVLQCATRAPLHTGVISPDSAPEVDSAYFQGKPGFGRVRPDGPCVQTRSSGSTRRPTRSTGPSPAGRQRAAHLIAGLRRRDRPPENVGNDDETPRPTGIGPPPNLPGEALPDSTPAPGHVSVRPTRTSQHAGDAALHLGADD</sequence>
<evidence type="ECO:0000256" key="1">
    <source>
        <dbReference type="SAM" id="MobiDB-lite"/>
    </source>
</evidence>
<reference evidence="3" key="1">
    <citation type="submission" date="2016-09" db="EMBL/GenBank/DDBJ databases">
        <authorList>
            <person name="Strepis N."/>
        </authorList>
    </citation>
    <scope>NUCLEOTIDE SEQUENCE [LARGE SCALE GENOMIC DNA]</scope>
</reference>
<evidence type="ECO:0000313" key="3">
    <source>
        <dbReference type="Proteomes" id="UP000184291"/>
    </source>
</evidence>
<accession>A0A1M4RZM3</accession>
<feature type="region of interest" description="Disordered" evidence="1">
    <location>
        <begin position="132"/>
        <end position="260"/>
    </location>
</feature>
<proteinExistence type="predicted"/>
<feature type="compositionally biased region" description="Low complexity" evidence="1">
    <location>
        <begin position="165"/>
        <end position="182"/>
    </location>
</feature>
<keyword evidence="3" id="KW-1185">Reference proteome</keyword>
<protein>
    <submittedName>
        <fullName evidence="2">Uncharacterized protein</fullName>
    </submittedName>
</protein>
<name>A0A1M4RZM3_9ACTO</name>
<organism evidence="2 3">
    <name type="scientific">Actinomyces glycerinitolerans</name>
    <dbReference type="NCBI Taxonomy" id="1892869"/>
    <lineage>
        <taxon>Bacteria</taxon>
        <taxon>Bacillati</taxon>
        <taxon>Actinomycetota</taxon>
        <taxon>Actinomycetes</taxon>
        <taxon>Actinomycetales</taxon>
        <taxon>Actinomycetaceae</taxon>
        <taxon>Actinomyces</taxon>
    </lineage>
</organism>